<gene>
    <name evidence="1" type="ORF">YPPY08_1858</name>
</gene>
<evidence type="ECO:0000313" key="1">
    <source>
        <dbReference type="EMBL" id="EIR20269.1"/>
    </source>
</evidence>
<reference evidence="1 2" key="1">
    <citation type="submission" date="2012-05" db="EMBL/GenBank/DDBJ databases">
        <title>Genome sequence of Yersinia Pestis PY-08.</title>
        <authorList>
            <person name="Santana-Cruz I."/>
            <person name="Sengamalay N."/>
            <person name="McCracken C."/>
            <person name="Daugherty S.C."/>
            <person name="Maroo A."/>
            <person name="Vara P.G."/>
            <person name="Tallon L.J."/>
            <person name="Sadzewicz L."/>
            <person name="Vinetz J.M."/>
            <person name="Cespedes Zambrano M.J."/>
            <person name="Fraser-Liggett C.M."/>
            <person name="Tettelin H."/>
        </authorList>
    </citation>
    <scope>NUCLEOTIDE SEQUENCE [LARGE SCALE GENOMIC DNA]</scope>
    <source>
        <strain evidence="1 2">PY-08</strain>
    </source>
</reference>
<proteinExistence type="predicted"/>
<name>A0AB72ZL16_YERPE</name>
<dbReference type="EMBL" id="AKRT01000246">
    <property type="protein sequence ID" value="EIR20269.1"/>
    <property type="molecule type" value="Genomic_DNA"/>
</dbReference>
<evidence type="ECO:0000313" key="2">
    <source>
        <dbReference type="Proteomes" id="UP000003231"/>
    </source>
</evidence>
<feature type="non-terminal residue" evidence="1">
    <location>
        <position position="14"/>
    </location>
</feature>
<accession>A0AB72ZL16</accession>
<sequence>MSGEHISQYPIANP</sequence>
<comment type="caution">
    <text evidence="1">The sequence shown here is derived from an EMBL/GenBank/DDBJ whole genome shotgun (WGS) entry which is preliminary data.</text>
</comment>
<protein>
    <submittedName>
        <fullName evidence="1">Uncharacterized protein</fullName>
    </submittedName>
</protein>
<organism evidence="1 2">
    <name type="scientific">Yersinia pestis PY-08</name>
    <dbReference type="NCBI Taxonomy" id="992134"/>
    <lineage>
        <taxon>Bacteria</taxon>
        <taxon>Pseudomonadati</taxon>
        <taxon>Pseudomonadota</taxon>
        <taxon>Gammaproteobacteria</taxon>
        <taxon>Enterobacterales</taxon>
        <taxon>Yersiniaceae</taxon>
        <taxon>Yersinia</taxon>
    </lineage>
</organism>
<dbReference type="Proteomes" id="UP000003231">
    <property type="component" value="Unassembled WGS sequence"/>
</dbReference>